<comment type="caution">
    <text evidence="3">The sequence shown here is derived from an EMBL/GenBank/DDBJ whole genome shotgun (WGS) entry which is preliminary data.</text>
</comment>
<gene>
    <name evidence="3" type="ORF">BCL74_1154</name>
</gene>
<dbReference type="PANTHER" id="PTHR48081">
    <property type="entry name" value="AB HYDROLASE SUPERFAMILY PROTEIN C4A8.06C"/>
    <property type="match status" value="1"/>
</dbReference>
<dbReference type="InterPro" id="IPR050300">
    <property type="entry name" value="GDXG_lipolytic_enzyme"/>
</dbReference>
<dbReference type="OrthoDB" id="9771666at2"/>
<name>A0A420WR86_9PROT</name>
<evidence type="ECO:0000259" key="2">
    <source>
        <dbReference type="Pfam" id="PF07859"/>
    </source>
</evidence>
<dbReference type="Pfam" id="PF07859">
    <property type="entry name" value="Abhydrolase_3"/>
    <property type="match status" value="1"/>
</dbReference>
<evidence type="ECO:0000313" key="3">
    <source>
        <dbReference type="EMBL" id="RKQ73366.1"/>
    </source>
</evidence>
<dbReference type="InterPro" id="IPR029058">
    <property type="entry name" value="AB_hydrolase_fold"/>
</dbReference>
<protein>
    <submittedName>
        <fullName evidence="3">Arylformamidase</fullName>
    </submittedName>
</protein>
<organism evidence="3 4">
    <name type="scientific">Oceanibaculum indicum</name>
    <dbReference type="NCBI Taxonomy" id="526216"/>
    <lineage>
        <taxon>Bacteria</taxon>
        <taxon>Pseudomonadati</taxon>
        <taxon>Pseudomonadota</taxon>
        <taxon>Alphaproteobacteria</taxon>
        <taxon>Rhodospirillales</taxon>
        <taxon>Oceanibaculaceae</taxon>
        <taxon>Oceanibaculum</taxon>
    </lineage>
</organism>
<dbReference type="AlphaFoldDB" id="A0A420WR86"/>
<dbReference type="SUPFAM" id="SSF53474">
    <property type="entry name" value="alpha/beta-Hydrolases"/>
    <property type="match status" value="1"/>
</dbReference>
<dbReference type="EMBL" id="RBIG01000001">
    <property type="protein sequence ID" value="RKQ73366.1"/>
    <property type="molecule type" value="Genomic_DNA"/>
</dbReference>
<dbReference type="InterPro" id="IPR013094">
    <property type="entry name" value="AB_hydrolase_3"/>
</dbReference>
<evidence type="ECO:0000256" key="1">
    <source>
        <dbReference type="ARBA" id="ARBA00022801"/>
    </source>
</evidence>
<dbReference type="Proteomes" id="UP000277424">
    <property type="component" value="Unassembled WGS sequence"/>
</dbReference>
<keyword evidence="1" id="KW-0378">Hydrolase</keyword>
<evidence type="ECO:0000313" key="4">
    <source>
        <dbReference type="Proteomes" id="UP000277424"/>
    </source>
</evidence>
<accession>A0A420WR86</accession>
<sequence length="287" mass="30722">MSAAPSYKGLSGEALEREYNPRLAAPDFQAYLDAQASRAASTRDALAGSLDVSYGDGPLQTLDIFPAKTPNAPVHAFIHGGYWRGLDKSFYSYIAEPLVAAGATVAMVNYDLAPKLTISGIVAQIAEAVRWLHANARQVGGNPDRLYLSGHSAGAHLAAMMLARDWAAEGRPADIVKGVVAVSGVYELEPVTMLKVNAEIGLTADEAARNSLAANPPRPVCPILVAVGGGETPDWIRQSADFAKLCRERGLATDYWEIGREHHFSICDRMGEARHPLVRAMLAQMGL</sequence>
<dbReference type="PANTHER" id="PTHR48081:SF33">
    <property type="entry name" value="KYNURENINE FORMAMIDASE"/>
    <property type="match status" value="1"/>
</dbReference>
<feature type="domain" description="Alpha/beta hydrolase fold-3" evidence="2">
    <location>
        <begin position="77"/>
        <end position="191"/>
    </location>
</feature>
<proteinExistence type="predicted"/>
<dbReference type="RefSeq" id="WP_121218209.1">
    <property type="nucleotide sequence ID" value="NZ_RBIG01000001.1"/>
</dbReference>
<dbReference type="GO" id="GO:0016787">
    <property type="term" value="F:hydrolase activity"/>
    <property type="evidence" value="ECO:0007669"/>
    <property type="project" value="UniProtKB-KW"/>
</dbReference>
<dbReference type="Gene3D" id="3.40.50.1820">
    <property type="entry name" value="alpha/beta hydrolase"/>
    <property type="match status" value="1"/>
</dbReference>
<reference evidence="3 4" key="1">
    <citation type="submission" date="2018-10" db="EMBL/GenBank/DDBJ databases">
        <title>Comparative analysis of microorganisms from saline springs in Andes Mountain Range, Colombia.</title>
        <authorList>
            <person name="Rubin E."/>
        </authorList>
    </citation>
    <scope>NUCLEOTIDE SEQUENCE [LARGE SCALE GENOMIC DNA]</scope>
    <source>
        <strain evidence="3 4">USBA 36</strain>
    </source>
</reference>